<dbReference type="Proteomes" id="UP000053157">
    <property type="component" value="Unassembled WGS sequence"/>
</dbReference>
<gene>
    <name evidence="1" type="ORF">AUR66_16835</name>
</gene>
<reference evidence="1 2" key="1">
    <citation type="submission" date="2015-12" db="EMBL/GenBank/DDBJ databases">
        <title>Haloferax profundi sp. nov. isolated from the Discovery deep brine-seawater interface in the Red Sea.</title>
        <authorList>
            <person name="Zhang G."/>
            <person name="Stingl U."/>
            <person name="Rashid M."/>
        </authorList>
    </citation>
    <scope>NUCLEOTIDE SEQUENCE [LARGE SCALE GENOMIC DNA]</scope>
    <source>
        <strain evidence="1 2">SB29</strain>
    </source>
</reference>
<accession>A0A0W1S932</accession>
<evidence type="ECO:0000313" key="1">
    <source>
        <dbReference type="EMBL" id="KTG22654.1"/>
    </source>
</evidence>
<organism evidence="1 2">
    <name type="scientific">Haloferax profundi</name>
    <dbReference type="NCBI Taxonomy" id="1544718"/>
    <lineage>
        <taxon>Archaea</taxon>
        <taxon>Methanobacteriati</taxon>
        <taxon>Methanobacteriota</taxon>
        <taxon>Stenosarchaea group</taxon>
        <taxon>Halobacteria</taxon>
        <taxon>Halobacteriales</taxon>
        <taxon>Haloferacaceae</taxon>
        <taxon>Haloferax</taxon>
    </lineage>
</organism>
<dbReference type="AlphaFoldDB" id="A0A0W1S932"/>
<name>A0A0W1S932_9EURY</name>
<evidence type="ECO:0000313" key="2">
    <source>
        <dbReference type="Proteomes" id="UP000053157"/>
    </source>
</evidence>
<sequence>MNGLSNTGRRLVCRVIRVQPVDFIWESELSIVSIPGFRRFCIYREFAIQMKMQGVDKGIRFKRLSFVSYYLFRGTVWDIERPLGDDWPLIQIGGDVVSRHTGDSNPLIEGL</sequence>
<protein>
    <submittedName>
        <fullName evidence="1">Uncharacterized protein</fullName>
    </submittedName>
</protein>
<keyword evidence="2" id="KW-1185">Reference proteome</keyword>
<comment type="caution">
    <text evidence="1">The sequence shown here is derived from an EMBL/GenBank/DDBJ whole genome shotgun (WGS) entry which is preliminary data.</text>
</comment>
<dbReference type="EMBL" id="LOPV01000352">
    <property type="protein sequence ID" value="KTG22654.1"/>
    <property type="molecule type" value="Genomic_DNA"/>
</dbReference>
<proteinExistence type="predicted"/>